<dbReference type="InterPro" id="IPR025660">
    <property type="entry name" value="Pept_his_AS"/>
</dbReference>
<dbReference type="RefSeq" id="WP_141628540.1">
    <property type="nucleotide sequence ID" value="NZ_VHIR01000002.1"/>
</dbReference>
<dbReference type="PANTHER" id="PTHR10363">
    <property type="entry name" value="BLEOMYCIN HYDROLASE"/>
    <property type="match status" value="1"/>
</dbReference>
<evidence type="ECO:0000313" key="7">
    <source>
        <dbReference type="Proteomes" id="UP000318080"/>
    </source>
</evidence>
<keyword evidence="2 4" id="KW-0378">Hydrolase</keyword>
<dbReference type="STRING" id="1686286.GCA_900092335_00416"/>
<dbReference type="SUPFAM" id="SSF54001">
    <property type="entry name" value="Cysteine proteinases"/>
    <property type="match status" value="1"/>
</dbReference>
<evidence type="ECO:0000256" key="3">
    <source>
        <dbReference type="ARBA" id="ARBA00022807"/>
    </source>
</evidence>
<dbReference type="Pfam" id="PF03051">
    <property type="entry name" value="Peptidase_C1_2"/>
    <property type="match status" value="1"/>
</dbReference>
<feature type="active site" evidence="5">
    <location>
        <position position="378"/>
    </location>
</feature>
<comment type="caution">
    <text evidence="6">The sequence shown here is derived from an EMBL/GenBank/DDBJ whole genome shotgun (WGS) entry which is preliminary data.</text>
</comment>
<reference evidence="6 7" key="1">
    <citation type="submission" date="2019-06" db="EMBL/GenBank/DDBJ databases">
        <title>Draft genome of C. phoceense Strain 272.</title>
        <authorList>
            <person name="Pacheco L.G.C."/>
            <person name="Barberis C.M."/>
            <person name="Almuzara M.N."/>
            <person name="Traglia G.M."/>
            <person name="Santos C.S."/>
            <person name="Rocha D.J.P.G."/>
            <person name="Aguiar E.R.G.R."/>
            <person name="Vay C.A."/>
        </authorList>
    </citation>
    <scope>NUCLEOTIDE SEQUENCE [LARGE SCALE GENOMIC DNA]</scope>
    <source>
        <strain evidence="6 7">272</strain>
    </source>
</reference>
<dbReference type="InterPro" id="IPR004134">
    <property type="entry name" value="Peptidase_C1B"/>
</dbReference>
<dbReference type="PROSITE" id="PS00639">
    <property type="entry name" value="THIOL_PROTEASE_HIS"/>
    <property type="match status" value="1"/>
</dbReference>
<name>A0A540R9J4_9CORY</name>
<protein>
    <recommendedName>
        <fullName evidence="4">Aminopeptidase</fullName>
    </recommendedName>
</protein>
<keyword evidence="3 4" id="KW-0788">Thiol protease</keyword>
<dbReference type="PANTHER" id="PTHR10363:SF2">
    <property type="entry name" value="BLEOMYCIN HYDROLASE"/>
    <property type="match status" value="1"/>
</dbReference>
<dbReference type="GO" id="GO:0006508">
    <property type="term" value="P:proteolysis"/>
    <property type="evidence" value="ECO:0007669"/>
    <property type="project" value="UniProtKB-KW"/>
</dbReference>
<dbReference type="GO" id="GO:0005737">
    <property type="term" value="C:cytoplasm"/>
    <property type="evidence" value="ECO:0007669"/>
    <property type="project" value="TreeGrafter"/>
</dbReference>
<dbReference type="InterPro" id="IPR038765">
    <property type="entry name" value="Papain-like_cys_pep_sf"/>
</dbReference>
<keyword evidence="4" id="KW-0031">Aminopeptidase</keyword>
<organism evidence="6 7">
    <name type="scientific">Corynebacterium phoceense</name>
    <dbReference type="NCBI Taxonomy" id="1686286"/>
    <lineage>
        <taxon>Bacteria</taxon>
        <taxon>Bacillati</taxon>
        <taxon>Actinomycetota</taxon>
        <taxon>Actinomycetes</taxon>
        <taxon>Mycobacteriales</taxon>
        <taxon>Corynebacteriaceae</taxon>
        <taxon>Corynebacterium</taxon>
    </lineage>
</organism>
<dbReference type="GO" id="GO:0043418">
    <property type="term" value="P:homocysteine catabolic process"/>
    <property type="evidence" value="ECO:0007669"/>
    <property type="project" value="TreeGrafter"/>
</dbReference>
<dbReference type="EMBL" id="VHIR01000002">
    <property type="protein sequence ID" value="TQE44413.1"/>
    <property type="molecule type" value="Genomic_DNA"/>
</dbReference>
<proteinExistence type="inferred from homology"/>
<feature type="active site" evidence="5">
    <location>
        <position position="357"/>
    </location>
</feature>
<accession>A0A540R9J4</accession>
<dbReference type="AlphaFoldDB" id="A0A540R9J4"/>
<sequence>MNNAQLDPQSIAARNAELAQDPTLTLLRNAAAGTSLDQVLLNHTLATELTPAVETKVDKWSATNQKQSGRCWIFAGLNSLRGPVMDTAKIKDFEFSQTYIHFYDKLEKANYFLTAMEELADRDINDRTIKQLLDSPIDDGGQWSMFIAIVEKYGVVPQYAMPETASSNQTRLMNRNLETVLHRAAMRLRAAAETERASIHEQALRDCYRILVTNLGVPPENFEWAYRDKDNEFHREGTFTPQEFSARMLPADLSEYVCVVNDPRNAYGELYTVDHLGNVVGKDVTYLNAPSDVLRQAALDSLQDGAAVWFGCDTDQQSNGDAGIWAAKLYDYESAFGIKLDIDKADRLRTHESLMTHAMVLTGVDAPNGQPTRWRVENSWGTDKADKGFWTMRDDWFDEYVFEIAVHPSRLPEEYQKALSSEHVNTLPAWDPMGALA</sequence>
<evidence type="ECO:0000256" key="5">
    <source>
        <dbReference type="PIRSR" id="PIRSR005700-1"/>
    </source>
</evidence>
<dbReference type="InterPro" id="IPR000169">
    <property type="entry name" value="Pept_cys_AS"/>
</dbReference>
<evidence type="ECO:0000256" key="1">
    <source>
        <dbReference type="ARBA" id="ARBA00022670"/>
    </source>
</evidence>
<dbReference type="PIRSF" id="PIRSF005700">
    <property type="entry name" value="PepC"/>
    <property type="match status" value="1"/>
</dbReference>
<comment type="similarity">
    <text evidence="4">Belongs to the peptidase C1 family.</text>
</comment>
<evidence type="ECO:0000256" key="4">
    <source>
        <dbReference type="PIRNR" id="PIRNR005700"/>
    </source>
</evidence>
<evidence type="ECO:0000313" key="6">
    <source>
        <dbReference type="EMBL" id="TQE44413.1"/>
    </source>
</evidence>
<dbReference type="PROSITE" id="PS00139">
    <property type="entry name" value="THIOL_PROTEASE_CYS"/>
    <property type="match status" value="1"/>
</dbReference>
<dbReference type="GO" id="GO:0070005">
    <property type="term" value="F:cysteine-type aminopeptidase activity"/>
    <property type="evidence" value="ECO:0007669"/>
    <property type="project" value="InterPro"/>
</dbReference>
<keyword evidence="7" id="KW-1185">Reference proteome</keyword>
<keyword evidence="1 4" id="KW-0645">Protease</keyword>
<evidence type="ECO:0000256" key="2">
    <source>
        <dbReference type="ARBA" id="ARBA00022801"/>
    </source>
</evidence>
<feature type="active site" evidence="5">
    <location>
        <position position="71"/>
    </location>
</feature>
<gene>
    <name evidence="6" type="ORF">EJK80_02200</name>
</gene>
<dbReference type="GO" id="GO:0009636">
    <property type="term" value="P:response to toxic substance"/>
    <property type="evidence" value="ECO:0007669"/>
    <property type="project" value="TreeGrafter"/>
</dbReference>
<dbReference type="CDD" id="cd00585">
    <property type="entry name" value="Peptidase_C1B"/>
    <property type="match status" value="1"/>
</dbReference>
<dbReference type="Gene3D" id="3.90.70.10">
    <property type="entry name" value="Cysteine proteinases"/>
    <property type="match status" value="1"/>
</dbReference>
<dbReference type="Proteomes" id="UP000318080">
    <property type="component" value="Unassembled WGS sequence"/>
</dbReference>